<dbReference type="EMBL" id="KN745338">
    <property type="protein sequence ID" value="KIH51820.1"/>
    <property type="molecule type" value="Genomic_DNA"/>
</dbReference>
<evidence type="ECO:0000259" key="1">
    <source>
        <dbReference type="Pfam" id="PF07245"/>
    </source>
</evidence>
<feature type="domain" description="Phlebovirus glycoprotein G2 fusion" evidence="1">
    <location>
        <begin position="35"/>
        <end position="98"/>
    </location>
</feature>
<gene>
    <name evidence="2" type="ORF">ANCDUO_18087</name>
</gene>
<evidence type="ECO:0000313" key="3">
    <source>
        <dbReference type="Proteomes" id="UP000054047"/>
    </source>
</evidence>
<dbReference type="Gene3D" id="2.60.40.3770">
    <property type="match status" value="1"/>
</dbReference>
<dbReference type="Pfam" id="PF07245">
    <property type="entry name" value="Phlebovirus_G2"/>
    <property type="match status" value="3"/>
</dbReference>
<dbReference type="Proteomes" id="UP000054047">
    <property type="component" value="Unassembled WGS sequence"/>
</dbReference>
<evidence type="ECO:0000313" key="2">
    <source>
        <dbReference type="EMBL" id="KIH51820.1"/>
    </source>
</evidence>
<protein>
    <recommendedName>
        <fullName evidence="1">Phlebovirus glycoprotein G2 fusion domain-containing protein</fullName>
    </recommendedName>
</protein>
<keyword evidence="3" id="KW-1185">Reference proteome</keyword>
<sequence>MSRPKRSPHFTRYTGHRRKFLIKIIILCWDVGEHCSDFDTMNASEETCITADNEQTCTFNHATIMTLQPLNQETCLLLKDNDGASLGLITIRVKNIHFEFAGSCKKDTCDNTKTTDRLKEFSKAANNHPGFTFCAASCGCLTCGRIINYTVFNCPAWELAVEAHIVIQKENNSEATTVQLHPGRTLPWNDIRFSLIGATVPQLPILSSAFITDGVTTGITKQAQSGHLVANTIGQLQCYSQHEAKKFNCTFPSNVCTCSTAVNQARCSCSSGKIRETLKKAPLIYQNGQSIEAKSNIGSILQLHVVAEELKLISTRQNATCTVIVSDVVGCYHCLNGARIELARQSSEHEVTAGIQCGKHQQIATCTKSGHVNKLTFNFGTAIVEENCTFVCPGGLTKFVISGKLEYVNDGLHLGEDSAQSYIFDPQFDFSMDD</sequence>
<feature type="domain" description="Phlebovirus glycoprotein G2 fusion" evidence="1">
    <location>
        <begin position="100"/>
        <end position="144"/>
    </location>
</feature>
<name>A0A0C2FT98_9BILA</name>
<accession>A0A0C2FT98</accession>
<dbReference type="Gene3D" id="2.60.98.50">
    <property type="match status" value="1"/>
</dbReference>
<feature type="non-terminal residue" evidence="2">
    <location>
        <position position="434"/>
    </location>
</feature>
<organism evidence="2 3">
    <name type="scientific">Ancylostoma duodenale</name>
    <dbReference type="NCBI Taxonomy" id="51022"/>
    <lineage>
        <taxon>Eukaryota</taxon>
        <taxon>Metazoa</taxon>
        <taxon>Ecdysozoa</taxon>
        <taxon>Nematoda</taxon>
        <taxon>Chromadorea</taxon>
        <taxon>Rhabditida</taxon>
        <taxon>Rhabditina</taxon>
        <taxon>Rhabditomorpha</taxon>
        <taxon>Strongyloidea</taxon>
        <taxon>Ancylostomatidae</taxon>
        <taxon>Ancylostomatinae</taxon>
        <taxon>Ancylostoma</taxon>
    </lineage>
</organism>
<dbReference type="AlphaFoldDB" id="A0A0C2FT98"/>
<proteinExistence type="predicted"/>
<dbReference type="InterPro" id="IPR009878">
    <property type="entry name" value="Phlebovirus_G2_fusion"/>
</dbReference>
<feature type="domain" description="Phlebovirus glycoprotein G2 fusion" evidence="1">
    <location>
        <begin position="148"/>
        <end position="286"/>
    </location>
</feature>
<dbReference type="OrthoDB" id="5869471at2759"/>
<reference evidence="2 3" key="1">
    <citation type="submission" date="2013-12" db="EMBL/GenBank/DDBJ databases">
        <title>Draft genome of the parsitic nematode Ancylostoma duodenale.</title>
        <authorList>
            <person name="Mitreva M."/>
        </authorList>
    </citation>
    <scope>NUCLEOTIDE SEQUENCE [LARGE SCALE GENOMIC DNA]</scope>
    <source>
        <strain evidence="2 3">Zhejiang</strain>
    </source>
</reference>